<evidence type="ECO:0000256" key="1">
    <source>
        <dbReference type="ARBA" id="ARBA00022679"/>
    </source>
</evidence>
<protein>
    <submittedName>
        <fullName evidence="2">Glycosyl transferases group 1</fullName>
    </submittedName>
    <submittedName>
        <fullName evidence="3">Putative glycosyltransferase</fullName>
    </submittedName>
</protein>
<accession>A0A0A8J7K0</accession>
<evidence type="ECO:0000313" key="2">
    <source>
        <dbReference type="EMBL" id="AIG62756.1"/>
    </source>
</evidence>
<dbReference type="PANTHER" id="PTHR46401:SF2">
    <property type="entry name" value="GLYCOSYLTRANSFERASE WBBK-RELATED"/>
    <property type="match status" value="1"/>
</dbReference>
<sequence>MKVFLISINSDKENTGGGIYLRTLKTLYERNGYKIHIFSKDCDLYKVKKNILTDLVGRLLLCPSYIGYYIFHILIFSRNFNTIAIHSTRLGIIARVIKLIHPEKCIIVHSDNVESALIRELRSKKSLAKTILMFIDKLLMPLSEKYCGKYSDKMTFITEEDKSQSLKYNLIPTSNKYITLPVLLKKQKLKELEKDNSVLFTGSFDFYPNQHAFMRLINLANANVNTKFVAAGRYLSKYIERGQIKLPSNMFIFSDISSDDMELLYRKAILFICPVSYGSGMKTKIAEALSYDLYVIADERSTFGYQAAVTNRVLYKQSSDFFDFCEIGQLEKIIENLKNTSNSCSITPYVVFEKYYSIDSGMNIFGRLLQ</sequence>
<dbReference type="GO" id="GO:0016757">
    <property type="term" value="F:glycosyltransferase activity"/>
    <property type="evidence" value="ECO:0007669"/>
    <property type="project" value="TreeGrafter"/>
</dbReference>
<proteinExistence type="predicted"/>
<organism evidence="3">
    <name type="scientific">Escherichia coli</name>
    <dbReference type="NCBI Taxonomy" id="562"/>
    <lineage>
        <taxon>Bacteria</taxon>
        <taxon>Pseudomonadati</taxon>
        <taxon>Pseudomonadota</taxon>
        <taxon>Gammaproteobacteria</taxon>
        <taxon>Enterobacterales</taxon>
        <taxon>Enterobacteriaceae</taxon>
        <taxon>Escherichia</taxon>
    </lineage>
</organism>
<keyword evidence="1 3" id="KW-0808">Transferase</keyword>
<dbReference type="Pfam" id="PF13692">
    <property type="entry name" value="Glyco_trans_1_4"/>
    <property type="match status" value="1"/>
</dbReference>
<gene>
    <name evidence="2" type="primary">wfaU</name>
</gene>
<dbReference type="Gene3D" id="3.40.50.2000">
    <property type="entry name" value="Glycogen Phosphorylase B"/>
    <property type="match status" value="1"/>
</dbReference>
<dbReference type="SUPFAM" id="SSF53756">
    <property type="entry name" value="UDP-Glycosyltransferase/glycogen phosphorylase"/>
    <property type="match status" value="1"/>
</dbReference>
<dbReference type="EMBL" id="AB812076">
    <property type="protein sequence ID" value="BAQ01963.1"/>
    <property type="molecule type" value="Genomic_DNA"/>
</dbReference>
<dbReference type="AlphaFoldDB" id="A0A0A8J7K0"/>
<reference evidence="2" key="2">
    <citation type="journal article" date="2016" name="PLoS ONE">
        <title>Comparison of O-Antigen Gene Clusters of All O-Serogroups of Escherichia coli and Proposal for Adopting a New Nomenclature for O-Typing.</title>
        <authorList>
            <person name="DebRoy C."/>
            <person name="Fratamico P.M."/>
            <person name="Yan X."/>
            <person name="Baranzoni G."/>
            <person name="Liu Y."/>
            <person name="Needleman D.S."/>
            <person name="Tebbs R."/>
            <person name="O'Connell C.D."/>
            <person name="Allred A."/>
            <person name="Swimley M."/>
            <person name="Mwangi M."/>
            <person name="Kapur V."/>
            <person name="Raygoza Garay J.A."/>
            <person name="Roberts E.L."/>
            <person name="Katani R."/>
        </authorList>
    </citation>
    <scope>NUCLEOTIDE SEQUENCE</scope>
    <source>
        <strain evidence="2">E43478</strain>
    </source>
</reference>
<dbReference type="PANTHER" id="PTHR46401">
    <property type="entry name" value="GLYCOSYLTRANSFERASE WBBK-RELATED"/>
    <property type="match status" value="1"/>
</dbReference>
<name>A0A0A8J7K0_ECOLX</name>
<evidence type="ECO:0000313" key="3">
    <source>
        <dbReference type="EMBL" id="BAQ01963.1"/>
    </source>
</evidence>
<reference evidence="3" key="1">
    <citation type="journal article" date="2014" name="DNA Res.">
        <title>A complete view of the genetic diversity of the Escherichia coli O-antigen biosynthesis gene cluster.</title>
        <authorList>
            <person name="Iguchi A."/>
            <person name="Iyoda S."/>
            <person name="Kikuchi T."/>
            <person name="Ogura Y."/>
            <person name="Katsura K."/>
            <person name="Ohnishi M."/>
            <person name="Hayashi T."/>
            <person name="Thomson N.R."/>
        </authorList>
    </citation>
    <scope>NUCLEOTIDE SEQUENCE</scope>
    <source>
        <strain evidence="3">E4378</strain>
    </source>
</reference>
<dbReference type="EMBL" id="KJ778800">
    <property type="protein sequence ID" value="AIG62756.1"/>
    <property type="molecule type" value="Genomic_DNA"/>
</dbReference>
<dbReference type="RefSeq" id="WP_061892860.1">
    <property type="nucleotide sequence ID" value="NZ_BGDD01000013.1"/>
</dbReference>